<dbReference type="RefSeq" id="WP_218101260.1">
    <property type="nucleotide sequence ID" value="NZ_CAJVCE010000016.1"/>
</dbReference>
<dbReference type="InterPro" id="IPR002901">
    <property type="entry name" value="MGlyc_endo_b_GlcNAc-like_dom"/>
</dbReference>
<evidence type="ECO:0000256" key="1">
    <source>
        <dbReference type="ARBA" id="ARBA00022801"/>
    </source>
</evidence>
<keyword evidence="4" id="KW-1185">Reference proteome</keyword>
<evidence type="ECO:0000259" key="2">
    <source>
        <dbReference type="SMART" id="SM00047"/>
    </source>
</evidence>
<dbReference type="Proteomes" id="UP000730618">
    <property type="component" value="Unassembled WGS sequence"/>
</dbReference>
<gene>
    <name evidence="3" type="ORF">PAECIP111802_05011</name>
</gene>
<dbReference type="PANTHER" id="PTHR33308">
    <property type="entry name" value="PEPTIDOGLYCAN HYDROLASE FLGJ"/>
    <property type="match status" value="1"/>
</dbReference>
<evidence type="ECO:0000313" key="3">
    <source>
        <dbReference type="EMBL" id="CAG7651624.1"/>
    </source>
</evidence>
<feature type="domain" description="Mannosyl-glycoprotein endo-beta-N-acetylglucosamidase-like" evidence="2">
    <location>
        <begin position="265"/>
        <end position="421"/>
    </location>
</feature>
<organism evidence="3 4">
    <name type="scientific">Paenibacillus allorhizosphaerae</name>
    <dbReference type="NCBI Taxonomy" id="2849866"/>
    <lineage>
        <taxon>Bacteria</taxon>
        <taxon>Bacillati</taxon>
        <taxon>Bacillota</taxon>
        <taxon>Bacilli</taxon>
        <taxon>Bacillales</taxon>
        <taxon>Paenibacillaceae</taxon>
        <taxon>Paenibacillus</taxon>
    </lineage>
</organism>
<sequence length="541" mass="59823">MAMYNDQEEDSMPSVGRRVVETGKDFAKAMARKVLKEIAKKLIKMLVKFILKLIAKLIAAVLIYFGIPAIIIAVLVILIGGGIIYAAIHFDWLSDTSGDTASKLRAQYTSAIEKTTDLPEYRPPMIVVQAIDNIRMTKSNLENTDIKPSLASSLKPDLTYKIFINVIETKVVWDDPNPTTGDDGETRDNPIHHEDVTIDYEDVNLLVKAHAWNRIDNITYHQEQTVESSGNTTVTKTFWVMDEACKTPPASSNSGPQGGTGGVVTGGATGSTHPFFLLYGSYATEEEKKSGVPASITLAQAALESGWGRSELASVHYNFFGIKKFDGDGHDKYVTYTTKEQKADGTWITIDAKFRSYNSALEGFSDHSDFLLKNGRYKQVLQEKNPYAFANGLQAAGYATDQEYGYKLRSIMHQYNLLQFDVDKGINPVTGQPYEDVAYSGPVGGGGGGEMTGCSTPNFTKFDALLSSLNFVSDDVQIAMLSIHEADESKSYLSTYNGKFMDAYRIISESKTSMILGNQQIFALTPKYHLSILRWRNYELG</sequence>
<keyword evidence="1" id="KW-0378">Hydrolase</keyword>
<accession>A0ABN7TU17</accession>
<dbReference type="InterPro" id="IPR051056">
    <property type="entry name" value="Glycosyl_Hydrolase_73"/>
</dbReference>
<proteinExistence type="predicted"/>
<comment type="caution">
    <text evidence="3">The sequence shown here is derived from an EMBL/GenBank/DDBJ whole genome shotgun (WGS) entry which is preliminary data.</text>
</comment>
<dbReference type="Pfam" id="PF01832">
    <property type="entry name" value="Glucosaminidase"/>
    <property type="match status" value="1"/>
</dbReference>
<name>A0ABN7TU17_9BACL</name>
<dbReference type="PANTHER" id="PTHR33308:SF9">
    <property type="entry name" value="PEPTIDOGLYCAN HYDROLASE FLGJ"/>
    <property type="match status" value="1"/>
</dbReference>
<reference evidence="3 4" key="1">
    <citation type="submission" date="2021-06" db="EMBL/GenBank/DDBJ databases">
        <authorList>
            <person name="Criscuolo A."/>
        </authorList>
    </citation>
    <scope>NUCLEOTIDE SEQUENCE [LARGE SCALE GENOMIC DNA]</scope>
    <source>
        <strain evidence="4">CIP 111802</strain>
    </source>
</reference>
<evidence type="ECO:0000313" key="4">
    <source>
        <dbReference type="Proteomes" id="UP000730618"/>
    </source>
</evidence>
<dbReference type="SMART" id="SM00047">
    <property type="entry name" value="LYZ2"/>
    <property type="match status" value="1"/>
</dbReference>
<dbReference type="EMBL" id="CAJVCE010000016">
    <property type="protein sequence ID" value="CAG7651624.1"/>
    <property type="molecule type" value="Genomic_DNA"/>
</dbReference>
<protein>
    <recommendedName>
        <fullName evidence="2">Mannosyl-glycoprotein endo-beta-N-acetylglucosamidase-like domain-containing protein</fullName>
    </recommendedName>
</protein>